<organism evidence="2 3">
    <name type="scientific">Bremerella alba</name>
    <dbReference type="NCBI Taxonomy" id="980252"/>
    <lineage>
        <taxon>Bacteria</taxon>
        <taxon>Pseudomonadati</taxon>
        <taxon>Planctomycetota</taxon>
        <taxon>Planctomycetia</taxon>
        <taxon>Pirellulales</taxon>
        <taxon>Pirellulaceae</taxon>
        <taxon>Bremerella</taxon>
    </lineage>
</organism>
<dbReference type="AlphaFoldDB" id="A0A7V9A928"/>
<name>A0A7V9A928_9BACT</name>
<reference evidence="2 3" key="1">
    <citation type="submission" date="2020-05" db="EMBL/GenBank/DDBJ databases">
        <title>Bremerella alba sp. nov., a novel planctomycete isolated from the surface of the macroalga Fucus spiralis.</title>
        <authorList>
            <person name="Godinho O."/>
            <person name="Botelho R."/>
            <person name="Albuquerque L."/>
            <person name="Wiegand S."/>
            <person name="Da Costa M.S."/>
            <person name="Lobo-Da-Cunha A."/>
            <person name="Jogler C."/>
            <person name="Lage O.M."/>
        </authorList>
    </citation>
    <scope>NUCLEOTIDE SEQUENCE [LARGE SCALE GENOMIC DNA]</scope>
    <source>
        <strain evidence="2 3">FF15</strain>
    </source>
</reference>
<feature type="domain" description="DUF4365" evidence="1">
    <location>
        <begin position="18"/>
        <end position="154"/>
    </location>
</feature>
<evidence type="ECO:0000313" key="2">
    <source>
        <dbReference type="EMBL" id="MBA2116706.1"/>
    </source>
</evidence>
<dbReference type="Proteomes" id="UP000551616">
    <property type="component" value="Unassembled WGS sequence"/>
</dbReference>
<evidence type="ECO:0000259" key="1">
    <source>
        <dbReference type="Pfam" id="PF14280"/>
    </source>
</evidence>
<gene>
    <name evidence="2" type="ORF">HOV93_38980</name>
</gene>
<evidence type="ECO:0000313" key="3">
    <source>
        <dbReference type="Proteomes" id="UP000551616"/>
    </source>
</evidence>
<dbReference type="InterPro" id="IPR025375">
    <property type="entry name" value="DUF4365"/>
</dbReference>
<accession>A0A7V9A928</accession>
<comment type="caution">
    <text evidence="2">The sequence shown here is derived from an EMBL/GenBank/DDBJ whole genome shotgun (WGS) entry which is preliminary data.</text>
</comment>
<proteinExistence type="predicted"/>
<dbReference type="RefSeq" id="WP_207398107.1">
    <property type="nucleotide sequence ID" value="NZ_JABRWO010000011.1"/>
</dbReference>
<keyword evidence="3" id="KW-1185">Reference proteome</keyword>
<sequence length="454" mass="52688">MAKNVPRSKFTELRGLDRISQITHEMNCLFRVISQDDVGIDGEIEVVTPKPEGSGFQTSGGIIKVQAKSGASYVKKDNEHSFSTAVRFDDLKYWNTCTFPVVFIVYHPKDDALYFKEVKAYIQATENVWQPPLEIVFDKSKDEFTANAKDSICDHAAVSPPRLSFEEKEQLFSNLLAVSQLPKTLTFAKTRRTSDRRIRDEIEGYIPPFCIHEKLLYTLSDLRNERNVLRNFCDVKNIWDLPTSDWFEDTEMRGHFVFLINSLFGTHCHRLGLAYSREYRRTYFPRMTKCDTDKKIERTWTSPRTRRSDIRTVVQRYEYGSYVFWRHHATEFSFVQFGNKWFLQVSPKYFFTKDGRTPCDPAIVGPYTTRLKALEHNPQVMNHVLFWADTLADGRHRIEIKLFGETLIVIEKEPAKAISPFAIPFDPATFEEAPSSAQLMLFGLDESEEVTDEL</sequence>
<dbReference type="Pfam" id="PF14280">
    <property type="entry name" value="DUF4365"/>
    <property type="match status" value="1"/>
</dbReference>
<dbReference type="EMBL" id="JABRWO010000011">
    <property type="protein sequence ID" value="MBA2116706.1"/>
    <property type="molecule type" value="Genomic_DNA"/>
</dbReference>
<protein>
    <recommendedName>
        <fullName evidence="1">DUF4365 domain-containing protein</fullName>
    </recommendedName>
</protein>